<name>A0A9N9QQ44_9CUCU</name>
<comment type="subcellular location">
    <subcellularLocation>
        <location evidence="1">Mitochondrion</location>
    </subcellularLocation>
</comment>
<accession>A0A9N9QQ44</accession>
<evidence type="ECO:0000256" key="5">
    <source>
        <dbReference type="SAM" id="Coils"/>
    </source>
</evidence>
<organism evidence="6 7">
    <name type="scientific">Ceutorhynchus assimilis</name>
    <name type="common">cabbage seed weevil</name>
    <dbReference type="NCBI Taxonomy" id="467358"/>
    <lineage>
        <taxon>Eukaryota</taxon>
        <taxon>Metazoa</taxon>
        <taxon>Ecdysozoa</taxon>
        <taxon>Arthropoda</taxon>
        <taxon>Hexapoda</taxon>
        <taxon>Insecta</taxon>
        <taxon>Pterygota</taxon>
        <taxon>Neoptera</taxon>
        <taxon>Endopterygota</taxon>
        <taxon>Coleoptera</taxon>
        <taxon>Polyphaga</taxon>
        <taxon>Cucujiformia</taxon>
        <taxon>Curculionidae</taxon>
        <taxon>Ceutorhynchinae</taxon>
        <taxon>Ceutorhynchus</taxon>
    </lineage>
</organism>
<dbReference type="PANTHER" id="PTHR28163">
    <property type="entry name" value="PROTEIN PET117 HOMOLOG, MITOCHONDRIAL"/>
    <property type="match status" value="1"/>
</dbReference>
<keyword evidence="5" id="KW-0175">Coiled coil</keyword>
<evidence type="ECO:0000256" key="1">
    <source>
        <dbReference type="ARBA" id="ARBA00004173"/>
    </source>
</evidence>
<keyword evidence="3" id="KW-0809">Transit peptide</keyword>
<dbReference type="PANTHER" id="PTHR28163:SF1">
    <property type="entry name" value="PROTEIN PET117 HOMOLOG, MITOCHONDRIAL"/>
    <property type="match status" value="1"/>
</dbReference>
<dbReference type="GO" id="GO:0005739">
    <property type="term" value="C:mitochondrion"/>
    <property type="evidence" value="ECO:0007669"/>
    <property type="project" value="UniProtKB-SubCell"/>
</dbReference>
<dbReference type="Proteomes" id="UP001152799">
    <property type="component" value="Chromosome 4"/>
</dbReference>
<dbReference type="InterPro" id="IPR031568">
    <property type="entry name" value="Pet117"/>
</dbReference>
<reference evidence="6" key="1">
    <citation type="submission" date="2022-01" db="EMBL/GenBank/DDBJ databases">
        <authorList>
            <person name="King R."/>
        </authorList>
    </citation>
    <scope>NUCLEOTIDE SEQUENCE</scope>
</reference>
<evidence type="ECO:0008006" key="8">
    <source>
        <dbReference type="Google" id="ProtNLM"/>
    </source>
</evidence>
<evidence type="ECO:0000313" key="7">
    <source>
        <dbReference type="Proteomes" id="UP001152799"/>
    </source>
</evidence>
<proteinExistence type="inferred from homology"/>
<comment type="similarity">
    <text evidence="2">Belongs to the PET117 family.</text>
</comment>
<keyword evidence="4" id="KW-0496">Mitochondrion</keyword>
<dbReference type="OrthoDB" id="76305at2759"/>
<protein>
    <recommendedName>
        <fullName evidence="8">Protein PET117 homolog, mitochondrial</fullName>
    </recommendedName>
</protein>
<dbReference type="GO" id="GO:0033617">
    <property type="term" value="P:mitochondrial respiratory chain complex IV assembly"/>
    <property type="evidence" value="ECO:0007669"/>
    <property type="project" value="TreeGrafter"/>
</dbReference>
<dbReference type="EMBL" id="OU892280">
    <property type="protein sequence ID" value="CAG9767578.1"/>
    <property type="molecule type" value="Genomic_DNA"/>
</dbReference>
<evidence type="ECO:0000256" key="2">
    <source>
        <dbReference type="ARBA" id="ARBA00008197"/>
    </source>
</evidence>
<evidence type="ECO:0000256" key="4">
    <source>
        <dbReference type="ARBA" id="ARBA00023128"/>
    </source>
</evidence>
<keyword evidence="7" id="KW-1185">Reference proteome</keyword>
<dbReference type="Pfam" id="PF15786">
    <property type="entry name" value="PET117"/>
    <property type="match status" value="1"/>
</dbReference>
<evidence type="ECO:0000256" key="3">
    <source>
        <dbReference type="ARBA" id="ARBA00022946"/>
    </source>
</evidence>
<dbReference type="AlphaFoldDB" id="A0A9N9QQ44"/>
<feature type="coiled-coil region" evidence="5">
    <location>
        <begin position="39"/>
        <end position="76"/>
    </location>
</feature>
<evidence type="ECO:0000313" key="6">
    <source>
        <dbReference type="EMBL" id="CAG9767578.1"/>
    </source>
</evidence>
<gene>
    <name evidence="6" type="ORF">CEUTPL_LOCUS8139</name>
</gene>
<sequence length="77" mass="8829">MSLASKITLGSAVVFALGIIGHVHYKQYSDREQLHQGVLNDIERRQRRKTENVLNLQKQLELAKELQIAEDRAKETT</sequence>